<dbReference type="EMBL" id="NOIF01000042">
    <property type="protein sequence ID" value="OZS44267.1"/>
    <property type="molecule type" value="Genomic_DNA"/>
</dbReference>
<evidence type="ECO:0000256" key="1">
    <source>
        <dbReference type="SAM" id="SignalP"/>
    </source>
</evidence>
<evidence type="ECO:0000313" key="2">
    <source>
        <dbReference type="EMBL" id="OZS44267.1"/>
    </source>
</evidence>
<reference evidence="2 3" key="1">
    <citation type="journal article" date="2016" name="Antonie Van Leeuwenhoek">
        <title>Photobacterium sanguinicancri sp. nov. isolated from marine animals.</title>
        <authorList>
            <person name="Gomez-Gil B."/>
            <person name="Roque A."/>
            <person name="Rotllant G."/>
            <person name="Romalde J.L."/>
            <person name="Doce A."/>
            <person name="Eggermont M."/>
            <person name="Defoirdt T."/>
        </authorList>
    </citation>
    <scope>NUCLEOTIDE SEQUENCE [LARGE SCALE GENOMIC DNA]</scope>
    <source>
        <strain evidence="2 3">CAIM 1827</strain>
    </source>
</reference>
<gene>
    <name evidence="2" type="ORF">ASV53_08885</name>
</gene>
<feature type="signal peptide" evidence="1">
    <location>
        <begin position="1"/>
        <end position="28"/>
    </location>
</feature>
<evidence type="ECO:0000313" key="3">
    <source>
        <dbReference type="Proteomes" id="UP000215999"/>
    </source>
</evidence>
<dbReference type="RefSeq" id="WP_094956832.1">
    <property type="nucleotide sequence ID" value="NZ_NOIF01000042.1"/>
</dbReference>
<sequence>MIITKSTKQTLLVSIVLSLTLLSGCSQGPAVVGTEAVLVPLSTELKIGAKTNRAADQNKVYLRARDFVITQFDQGAEKVVITAVTKKGKQLQAKMKRNLGKYQQWIDYKIEVKPHSSTDLFLVANRTQVLIPPCQPLGQYNAWDQQDGCFSERARNKQLATPSTLMPVVSEMTIEQREGH</sequence>
<proteinExistence type="predicted"/>
<protein>
    <recommendedName>
        <fullName evidence="4">Lipoprotein</fullName>
    </recommendedName>
</protein>
<comment type="caution">
    <text evidence="2">The sequence shown here is derived from an EMBL/GenBank/DDBJ whole genome shotgun (WGS) entry which is preliminary data.</text>
</comment>
<feature type="chain" id="PRO_5046758200" description="Lipoprotein" evidence="1">
    <location>
        <begin position="29"/>
        <end position="180"/>
    </location>
</feature>
<evidence type="ECO:0008006" key="4">
    <source>
        <dbReference type="Google" id="ProtNLM"/>
    </source>
</evidence>
<accession>A0ABX4FZR8</accession>
<dbReference type="Proteomes" id="UP000215999">
    <property type="component" value="Unassembled WGS sequence"/>
</dbReference>
<name>A0ABX4FZR8_9GAMM</name>
<organism evidence="2 3">
    <name type="scientific">Photobacterium sanguinicancri</name>
    <dbReference type="NCBI Taxonomy" id="875932"/>
    <lineage>
        <taxon>Bacteria</taxon>
        <taxon>Pseudomonadati</taxon>
        <taxon>Pseudomonadota</taxon>
        <taxon>Gammaproteobacteria</taxon>
        <taxon>Vibrionales</taxon>
        <taxon>Vibrionaceae</taxon>
        <taxon>Photobacterium</taxon>
    </lineage>
</organism>
<keyword evidence="1" id="KW-0732">Signal</keyword>
<keyword evidence="3" id="KW-1185">Reference proteome</keyword>
<dbReference type="PROSITE" id="PS51257">
    <property type="entry name" value="PROKAR_LIPOPROTEIN"/>
    <property type="match status" value="1"/>
</dbReference>